<accession>A0A0M0KD43</accession>
<protein>
    <submittedName>
        <fullName evidence="2">Uncharacterized protein</fullName>
    </submittedName>
</protein>
<proteinExistence type="predicted"/>
<dbReference type="AlphaFoldDB" id="A0A0M0KD43"/>
<sequence length="275" mass="28902">MTESHLTYTNGVVDVPAGTVLQLRNFTGSPPLAASDLGDQLLAYVGNSSNPTFLCGIDTTAAGWFVPCAETCNYANDGFCDDGGPGAEFTQCAIGSDCADCGVRNQTRPPADRSYLPSTLVDGYSAVAFGHYDNNAYRGTNIGTIAQLRAAITSAANWAKSNSVVTAAINVMNAFEPKPKPKGKDGKDGKTLTHTPSKKALRDPNAARAEAYAKVLRDPKTSRRKEAAKNDVEYAAETAAVQVAVRAAVSNPPHREHEAPVPEKGVTDGPSDLNA</sequence>
<evidence type="ECO:0000256" key="1">
    <source>
        <dbReference type="SAM" id="MobiDB-lite"/>
    </source>
</evidence>
<dbReference type="Proteomes" id="UP000037460">
    <property type="component" value="Unassembled WGS sequence"/>
</dbReference>
<gene>
    <name evidence="2" type="ORF">Ctob_015320</name>
</gene>
<evidence type="ECO:0000313" key="3">
    <source>
        <dbReference type="Proteomes" id="UP000037460"/>
    </source>
</evidence>
<evidence type="ECO:0000313" key="2">
    <source>
        <dbReference type="EMBL" id="KOO36776.1"/>
    </source>
</evidence>
<dbReference type="EMBL" id="JWZX01000606">
    <property type="protein sequence ID" value="KOO36776.1"/>
    <property type="molecule type" value="Genomic_DNA"/>
</dbReference>
<comment type="caution">
    <text evidence="2">The sequence shown here is derived from an EMBL/GenBank/DDBJ whole genome shotgun (WGS) entry which is preliminary data.</text>
</comment>
<name>A0A0M0KD43_9EUKA</name>
<reference evidence="3" key="1">
    <citation type="journal article" date="2015" name="PLoS Genet.">
        <title>Genome Sequence and Transcriptome Analyses of Chrysochromulina tobin: Metabolic Tools for Enhanced Algal Fitness in the Prominent Order Prymnesiales (Haptophyceae).</title>
        <authorList>
            <person name="Hovde B.T."/>
            <person name="Deodato C.R."/>
            <person name="Hunsperger H.M."/>
            <person name="Ryken S.A."/>
            <person name="Yost W."/>
            <person name="Jha R.K."/>
            <person name="Patterson J."/>
            <person name="Monnat R.J. Jr."/>
            <person name="Barlow S.B."/>
            <person name="Starkenburg S.R."/>
            <person name="Cattolico R.A."/>
        </authorList>
    </citation>
    <scope>NUCLEOTIDE SEQUENCE</scope>
    <source>
        <strain evidence="3">CCMP291</strain>
    </source>
</reference>
<feature type="region of interest" description="Disordered" evidence="1">
    <location>
        <begin position="175"/>
        <end position="207"/>
    </location>
</feature>
<keyword evidence="3" id="KW-1185">Reference proteome</keyword>
<feature type="compositionally biased region" description="Basic and acidic residues" evidence="1">
    <location>
        <begin position="177"/>
        <end position="191"/>
    </location>
</feature>
<organism evidence="2 3">
    <name type="scientific">Chrysochromulina tobinii</name>
    <dbReference type="NCBI Taxonomy" id="1460289"/>
    <lineage>
        <taxon>Eukaryota</taxon>
        <taxon>Haptista</taxon>
        <taxon>Haptophyta</taxon>
        <taxon>Prymnesiophyceae</taxon>
        <taxon>Prymnesiales</taxon>
        <taxon>Chrysochromulinaceae</taxon>
        <taxon>Chrysochromulina</taxon>
    </lineage>
</organism>
<feature type="region of interest" description="Disordered" evidence="1">
    <location>
        <begin position="245"/>
        <end position="275"/>
    </location>
</feature>